<feature type="non-terminal residue" evidence="1">
    <location>
        <position position="1"/>
    </location>
</feature>
<evidence type="ECO:0008006" key="3">
    <source>
        <dbReference type="Google" id="ProtNLM"/>
    </source>
</evidence>
<dbReference type="STRING" id="610380.E2BDZ8"/>
<evidence type="ECO:0000313" key="2">
    <source>
        <dbReference type="Proteomes" id="UP000008237"/>
    </source>
</evidence>
<evidence type="ECO:0000313" key="1">
    <source>
        <dbReference type="EMBL" id="EFN86082.1"/>
    </source>
</evidence>
<feature type="non-terminal residue" evidence="1">
    <location>
        <position position="190"/>
    </location>
</feature>
<dbReference type="OrthoDB" id="7699088at2759"/>
<dbReference type="PANTHER" id="PTHR47326">
    <property type="entry name" value="TRANSPOSABLE ELEMENT TC3 TRANSPOSASE-LIKE PROTEIN"/>
    <property type="match status" value="1"/>
</dbReference>
<dbReference type="AlphaFoldDB" id="E2BDZ8"/>
<dbReference type="Gene3D" id="3.30.420.10">
    <property type="entry name" value="Ribonuclease H-like superfamily/Ribonuclease H"/>
    <property type="match status" value="1"/>
</dbReference>
<sequence>VHRIIMGDEAHFDLSGTVFDRRNVRFWGTQNPRICRARIAQGAPHVTVWCGVSSNGFLGPYFFEDPETRRCVSVTGERYRDMIEHYVMPRLRDDRRFVGKRGSRRDRWWWWQQNGATAHTARETMTLLRRAFGAERLISLGSRFPWPSRSPDLSAADYFLWGYLKDRVYDNGVVDAARLKTSIEREVNAL</sequence>
<accession>E2BDZ8</accession>
<protein>
    <recommendedName>
        <fullName evidence="3">Transposable element Tc3 transposase</fullName>
    </recommendedName>
</protein>
<dbReference type="PANTHER" id="PTHR47326:SF1">
    <property type="entry name" value="HTH PSQ-TYPE DOMAIN-CONTAINING PROTEIN"/>
    <property type="match status" value="1"/>
</dbReference>
<dbReference type="OMA" id="TQNPRIC"/>
<dbReference type="EMBL" id="GL447727">
    <property type="protein sequence ID" value="EFN86082.1"/>
    <property type="molecule type" value="Genomic_DNA"/>
</dbReference>
<dbReference type="InParanoid" id="E2BDZ8"/>
<organism evidence="2">
    <name type="scientific">Harpegnathos saltator</name>
    <name type="common">Jerdon's jumping ant</name>
    <dbReference type="NCBI Taxonomy" id="610380"/>
    <lineage>
        <taxon>Eukaryota</taxon>
        <taxon>Metazoa</taxon>
        <taxon>Ecdysozoa</taxon>
        <taxon>Arthropoda</taxon>
        <taxon>Hexapoda</taxon>
        <taxon>Insecta</taxon>
        <taxon>Pterygota</taxon>
        <taxon>Neoptera</taxon>
        <taxon>Endopterygota</taxon>
        <taxon>Hymenoptera</taxon>
        <taxon>Apocrita</taxon>
        <taxon>Aculeata</taxon>
        <taxon>Formicoidea</taxon>
        <taxon>Formicidae</taxon>
        <taxon>Ponerinae</taxon>
        <taxon>Ponerini</taxon>
        <taxon>Harpegnathos</taxon>
    </lineage>
</organism>
<gene>
    <name evidence="1" type="ORF">EAI_03164</name>
</gene>
<keyword evidence="2" id="KW-1185">Reference proteome</keyword>
<reference evidence="1 2" key="1">
    <citation type="journal article" date="2010" name="Science">
        <title>Genomic comparison of the ants Camponotus floridanus and Harpegnathos saltator.</title>
        <authorList>
            <person name="Bonasio R."/>
            <person name="Zhang G."/>
            <person name="Ye C."/>
            <person name="Mutti N.S."/>
            <person name="Fang X."/>
            <person name="Qin N."/>
            <person name="Donahue G."/>
            <person name="Yang P."/>
            <person name="Li Q."/>
            <person name="Li C."/>
            <person name="Zhang P."/>
            <person name="Huang Z."/>
            <person name="Berger S.L."/>
            <person name="Reinberg D."/>
            <person name="Wang J."/>
            <person name="Liebig J."/>
        </authorList>
    </citation>
    <scope>NUCLEOTIDE SEQUENCE [LARGE SCALE GENOMIC DNA]</scope>
    <source>
        <strain evidence="1 2">R22 G/1</strain>
    </source>
</reference>
<name>E2BDZ8_HARSA</name>
<dbReference type="GO" id="GO:0003676">
    <property type="term" value="F:nucleic acid binding"/>
    <property type="evidence" value="ECO:0007669"/>
    <property type="project" value="InterPro"/>
</dbReference>
<dbReference type="Proteomes" id="UP000008237">
    <property type="component" value="Unassembled WGS sequence"/>
</dbReference>
<dbReference type="InterPro" id="IPR036397">
    <property type="entry name" value="RNaseH_sf"/>
</dbReference>
<proteinExistence type="predicted"/>